<dbReference type="AlphaFoldDB" id="A0A2P8HA36"/>
<comment type="caution">
    <text evidence="2">The sequence shown here is derived from an EMBL/GenBank/DDBJ whole genome shotgun (WGS) entry which is preliminary data.</text>
</comment>
<proteinExistence type="inferred from homology"/>
<dbReference type="PANTHER" id="PTHR40052:SF2">
    <property type="entry name" value="BACILLIREDOXIN BRXA"/>
    <property type="match status" value="1"/>
</dbReference>
<organism evidence="2 3">
    <name type="scientific">Chitinophaga niastensis</name>
    <dbReference type="NCBI Taxonomy" id="536980"/>
    <lineage>
        <taxon>Bacteria</taxon>
        <taxon>Pseudomonadati</taxon>
        <taxon>Bacteroidota</taxon>
        <taxon>Chitinophagia</taxon>
        <taxon>Chitinophagales</taxon>
        <taxon>Chitinophagaceae</taxon>
        <taxon>Chitinophaga</taxon>
    </lineage>
</organism>
<dbReference type="Pfam" id="PF06491">
    <property type="entry name" value="Disulph_isomer"/>
    <property type="match status" value="1"/>
</dbReference>
<evidence type="ECO:0000313" key="3">
    <source>
        <dbReference type="Proteomes" id="UP000240971"/>
    </source>
</evidence>
<sequence length="137" mass="15057">MPYSPLLVRPFREELTMLGIQELPTPKHVDEIMDKSGTTMIVVNSVCGCAAGTARPGVARALEHNKKPDRIATVFAGQDLEATARFRNYIADIPPSSPSIAFFKDQELVAFIPKHRIEGRDANGLANDLVAVFDEFC</sequence>
<keyword evidence="3" id="KW-1185">Reference proteome</keyword>
<evidence type="ECO:0000256" key="1">
    <source>
        <dbReference type="ARBA" id="ARBA00038305"/>
    </source>
</evidence>
<dbReference type="Proteomes" id="UP000240971">
    <property type="component" value="Unassembled WGS sequence"/>
</dbReference>
<dbReference type="Gene3D" id="3.40.30.10">
    <property type="entry name" value="Glutaredoxin"/>
    <property type="match status" value="1"/>
</dbReference>
<accession>A0A2P8HA36</accession>
<dbReference type="RefSeq" id="WP_106531179.1">
    <property type="nucleotide sequence ID" value="NZ_PYAW01000009.1"/>
</dbReference>
<gene>
    <name evidence="2" type="ORF">CLV51_10979</name>
</gene>
<evidence type="ECO:0000313" key="2">
    <source>
        <dbReference type="EMBL" id="PSL43085.1"/>
    </source>
</evidence>
<dbReference type="NCBIfam" id="TIGR04191">
    <property type="entry name" value="YphP_YqiW"/>
    <property type="match status" value="1"/>
</dbReference>
<comment type="similarity">
    <text evidence="1">Belongs to the bacilliredoxin family.</text>
</comment>
<dbReference type="EMBL" id="PYAW01000009">
    <property type="protein sequence ID" value="PSL43085.1"/>
    <property type="molecule type" value="Genomic_DNA"/>
</dbReference>
<reference evidence="2 3" key="1">
    <citation type="submission" date="2018-03" db="EMBL/GenBank/DDBJ databases">
        <title>Genomic Encyclopedia of Archaeal and Bacterial Type Strains, Phase II (KMG-II): from individual species to whole genera.</title>
        <authorList>
            <person name="Goeker M."/>
        </authorList>
    </citation>
    <scope>NUCLEOTIDE SEQUENCE [LARGE SCALE GENOMIC DNA]</scope>
    <source>
        <strain evidence="2 3">DSM 24859</strain>
    </source>
</reference>
<name>A0A2P8HA36_CHINA</name>
<dbReference type="OrthoDB" id="9793981at2"/>
<dbReference type="InterPro" id="IPR009474">
    <property type="entry name" value="BrxB/BrxA"/>
</dbReference>
<dbReference type="PANTHER" id="PTHR40052">
    <property type="entry name" value="UPF0403 PROTEIN YQIW-RELATED"/>
    <property type="match status" value="1"/>
</dbReference>
<protein>
    <submittedName>
        <fullName evidence="2">Putative YphP/YqiW family bacilliredoxin</fullName>
    </submittedName>
</protein>